<comment type="subcellular location">
    <subcellularLocation>
        <location evidence="1">Membrane</location>
        <topology evidence="1">Multi-pass membrane protein</topology>
    </subcellularLocation>
</comment>
<dbReference type="AlphaFoldDB" id="A0AAV4WRK4"/>
<evidence type="ECO:0000256" key="2">
    <source>
        <dbReference type="ARBA" id="ARBA00022692"/>
    </source>
</evidence>
<accession>A0AAV4WRK4</accession>
<dbReference type="EMBL" id="BPLR01016531">
    <property type="protein sequence ID" value="GIY84571.1"/>
    <property type="molecule type" value="Genomic_DNA"/>
</dbReference>
<keyword evidence="3 5" id="KW-1133">Transmembrane helix</keyword>
<gene>
    <name evidence="6" type="primary">AVEN_170014_1</name>
    <name evidence="6" type="ORF">CEXT_676181</name>
</gene>
<evidence type="ECO:0000313" key="6">
    <source>
        <dbReference type="EMBL" id="GIY84571.1"/>
    </source>
</evidence>
<evidence type="ECO:0008006" key="8">
    <source>
        <dbReference type="Google" id="ProtNLM"/>
    </source>
</evidence>
<feature type="transmembrane region" description="Helical" evidence="5">
    <location>
        <begin position="28"/>
        <end position="48"/>
    </location>
</feature>
<dbReference type="GO" id="GO:0016020">
    <property type="term" value="C:membrane"/>
    <property type="evidence" value="ECO:0007669"/>
    <property type="project" value="UniProtKB-SubCell"/>
</dbReference>
<keyword evidence="2 5" id="KW-0812">Transmembrane</keyword>
<evidence type="ECO:0000256" key="4">
    <source>
        <dbReference type="ARBA" id="ARBA00023136"/>
    </source>
</evidence>
<sequence>MCFSADTDILVLHSDEAQHVSLTRTLRFINALLWLSGAAVVGTGAFVNADTRHPERLLDFVVFRTVNVMLIISGTVVLAFSVCTCFEYFFKKRITLCVIGQFVEKELSSFVLEKYHQVDRGPEKLLAFDYIQSTYQCCGAHNYTDWQRSGWIRNRSRSSELPVSCCQKVVIMADCSLDNPDVIYKEGCIEFVKARYEMHFLIMGVVAVLVAFFQFVCFHLTNYLMFKLE</sequence>
<feature type="transmembrane region" description="Helical" evidence="5">
    <location>
        <begin position="200"/>
        <end position="221"/>
    </location>
</feature>
<dbReference type="InterPro" id="IPR008952">
    <property type="entry name" value="Tetraspanin_EC2_sf"/>
</dbReference>
<dbReference type="SUPFAM" id="SSF48652">
    <property type="entry name" value="Tetraspanin"/>
    <property type="match status" value="1"/>
</dbReference>
<dbReference type="InterPro" id="IPR018499">
    <property type="entry name" value="Tetraspanin/Peripherin"/>
</dbReference>
<keyword evidence="7" id="KW-1185">Reference proteome</keyword>
<dbReference type="Proteomes" id="UP001054945">
    <property type="component" value="Unassembled WGS sequence"/>
</dbReference>
<evidence type="ECO:0000256" key="1">
    <source>
        <dbReference type="ARBA" id="ARBA00004141"/>
    </source>
</evidence>
<dbReference type="Gene3D" id="1.10.1450.10">
    <property type="entry name" value="Tetraspanin"/>
    <property type="match status" value="1"/>
</dbReference>
<evidence type="ECO:0000256" key="5">
    <source>
        <dbReference type="SAM" id="Phobius"/>
    </source>
</evidence>
<protein>
    <recommendedName>
        <fullName evidence="8">Tetraspanin</fullName>
    </recommendedName>
</protein>
<organism evidence="6 7">
    <name type="scientific">Caerostris extrusa</name>
    <name type="common">Bark spider</name>
    <name type="synonym">Caerostris bankana</name>
    <dbReference type="NCBI Taxonomy" id="172846"/>
    <lineage>
        <taxon>Eukaryota</taxon>
        <taxon>Metazoa</taxon>
        <taxon>Ecdysozoa</taxon>
        <taxon>Arthropoda</taxon>
        <taxon>Chelicerata</taxon>
        <taxon>Arachnida</taxon>
        <taxon>Araneae</taxon>
        <taxon>Araneomorphae</taxon>
        <taxon>Entelegynae</taxon>
        <taxon>Araneoidea</taxon>
        <taxon>Araneidae</taxon>
        <taxon>Caerostris</taxon>
    </lineage>
</organism>
<evidence type="ECO:0000256" key="3">
    <source>
        <dbReference type="ARBA" id="ARBA00022989"/>
    </source>
</evidence>
<reference evidence="6 7" key="1">
    <citation type="submission" date="2021-06" db="EMBL/GenBank/DDBJ databases">
        <title>Caerostris extrusa draft genome.</title>
        <authorList>
            <person name="Kono N."/>
            <person name="Arakawa K."/>
        </authorList>
    </citation>
    <scope>NUCLEOTIDE SEQUENCE [LARGE SCALE GENOMIC DNA]</scope>
</reference>
<comment type="caution">
    <text evidence="6">The sequence shown here is derived from an EMBL/GenBank/DDBJ whole genome shotgun (WGS) entry which is preliminary data.</text>
</comment>
<keyword evidence="4 5" id="KW-0472">Membrane</keyword>
<dbReference type="Pfam" id="PF00335">
    <property type="entry name" value="Tetraspanin"/>
    <property type="match status" value="1"/>
</dbReference>
<proteinExistence type="predicted"/>
<evidence type="ECO:0000313" key="7">
    <source>
        <dbReference type="Proteomes" id="UP001054945"/>
    </source>
</evidence>
<name>A0AAV4WRK4_CAEEX</name>
<feature type="transmembrane region" description="Helical" evidence="5">
    <location>
        <begin position="68"/>
        <end position="90"/>
    </location>
</feature>